<keyword evidence="10" id="KW-1185">Reference proteome</keyword>
<evidence type="ECO:0000313" key="9">
    <source>
        <dbReference type="EMBL" id="PVV04401.1"/>
    </source>
</evidence>
<comment type="subcellular location">
    <subcellularLocation>
        <location evidence="1">Cell membrane</location>
        <topology evidence="1">Multi-pass membrane protein</topology>
    </subcellularLocation>
</comment>
<feature type="transmembrane region" description="Helical" evidence="8">
    <location>
        <begin position="327"/>
        <end position="349"/>
    </location>
</feature>
<keyword evidence="3" id="KW-0813">Transport</keyword>
<evidence type="ECO:0008006" key="11">
    <source>
        <dbReference type="Google" id="ProtNLM"/>
    </source>
</evidence>
<name>A0A2T9ZII9_9FUNG</name>
<dbReference type="Pfam" id="PF03595">
    <property type="entry name" value="SLAC1"/>
    <property type="match status" value="1"/>
</dbReference>
<dbReference type="InterPro" id="IPR038665">
    <property type="entry name" value="Voltage-dep_anion_channel_sf"/>
</dbReference>
<evidence type="ECO:0000256" key="2">
    <source>
        <dbReference type="ARBA" id="ARBA00008566"/>
    </source>
</evidence>
<evidence type="ECO:0000256" key="7">
    <source>
        <dbReference type="ARBA" id="ARBA00023136"/>
    </source>
</evidence>
<evidence type="ECO:0000256" key="4">
    <source>
        <dbReference type="ARBA" id="ARBA00022475"/>
    </source>
</evidence>
<feature type="transmembrane region" description="Helical" evidence="8">
    <location>
        <begin position="83"/>
        <end position="104"/>
    </location>
</feature>
<dbReference type="OrthoDB" id="1099at2759"/>
<feature type="transmembrane region" description="Helical" evidence="8">
    <location>
        <begin position="43"/>
        <end position="62"/>
    </location>
</feature>
<comment type="similarity">
    <text evidence="2">Belongs to the tellurite-resistance/dicarboxylate transporter (TDT) family.</text>
</comment>
<dbReference type="CDD" id="cd09318">
    <property type="entry name" value="TDT_SSU1"/>
    <property type="match status" value="1"/>
</dbReference>
<reference evidence="9 10" key="1">
    <citation type="journal article" date="2018" name="MBio">
        <title>Comparative Genomics Reveals the Core Gene Toolbox for the Fungus-Insect Symbiosis.</title>
        <authorList>
            <person name="Wang Y."/>
            <person name="Stata M."/>
            <person name="Wang W."/>
            <person name="Stajich J.E."/>
            <person name="White M.M."/>
            <person name="Moncalvo J.M."/>
        </authorList>
    </citation>
    <scope>NUCLEOTIDE SEQUENCE [LARGE SCALE GENOMIC DNA]</scope>
    <source>
        <strain evidence="9 10">SC-DP-2</strain>
    </source>
</reference>
<evidence type="ECO:0000256" key="1">
    <source>
        <dbReference type="ARBA" id="ARBA00004651"/>
    </source>
</evidence>
<dbReference type="Proteomes" id="UP000245609">
    <property type="component" value="Unassembled WGS sequence"/>
</dbReference>
<dbReference type="PANTHER" id="PTHR31686">
    <property type="match status" value="1"/>
</dbReference>
<dbReference type="Gene3D" id="1.50.10.150">
    <property type="entry name" value="Voltage-dependent anion channel"/>
    <property type="match status" value="1"/>
</dbReference>
<comment type="caution">
    <text evidence="9">The sequence shown here is derived from an EMBL/GenBank/DDBJ whole genome shotgun (WGS) entry which is preliminary data.</text>
</comment>
<feature type="transmembrane region" description="Helical" evidence="8">
    <location>
        <begin position="116"/>
        <end position="136"/>
    </location>
</feature>
<feature type="transmembrane region" description="Helical" evidence="8">
    <location>
        <begin position="260"/>
        <end position="288"/>
    </location>
</feature>
<keyword evidence="7 8" id="KW-0472">Membrane</keyword>
<dbReference type="InterPro" id="IPR004695">
    <property type="entry name" value="SLAC1/Mae1/Ssu1/TehA"/>
</dbReference>
<dbReference type="InterPro" id="IPR051629">
    <property type="entry name" value="Sulfite_efflux_TDT"/>
</dbReference>
<organism evidence="9 10">
    <name type="scientific">Smittium megazygosporum</name>
    <dbReference type="NCBI Taxonomy" id="133381"/>
    <lineage>
        <taxon>Eukaryota</taxon>
        <taxon>Fungi</taxon>
        <taxon>Fungi incertae sedis</taxon>
        <taxon>Zoopagomycota</taxon>
        <taxon>Kickxellomycotina</taxon>
        <taxon>Harpellomycetes</taxon>
        <taxon>Harpellales</taxon>
        <taxon>Legeriomycetaceae</taxon>
        <taxon>Smittium</taxon>
    </lineage>
</organism>
<evidence type="ECO:0000256" key="6">
    <source>
        <dbReference type="ARBA" id="ARBA00022989"/>
    </source>
</evidence>
<dbReference type="FunFam" id="1.50.10.150:FF:000004">
    <property type="entry name" value="Malic acid transporter"/>
    <property type="match status" value="1"/>
</dbReference>
<protein>
    <recommendedName>
        <fullName evidence="11">C4-dicarboxylate transporter/malic acid transport protein</fullName>
    </recommendedName>
</protein>
<feature type="transmembrane region" description="Helical" evidence="8">
    <location>
        <begin position="12"/>
        <end position="31"/>
    </location>
</feature>
<gene>
    <name evidence="9" type="ORF">BB560_001102</name>
</gene>
<evidence type="ECO:0000256" key="5">
    <source>
        <dbReference type="ARBA" id="ARBA00022692"/>
    </source>
</evidence>
<dbReference type="GO" id="GO:0000319">
    <property type="term" value="F:sulfite transmembrane transporter activity"/>
    <property type="evidence" value="ECO:0007669"/>
    <property type="project" value="TreeGrafter"/>
</dbReference>
<feature type="transmembrane region" description="Helical" evidence="8">
    <location>
        <begin position="300"/>
        <end position="321"/>
    </location>
</feature>
<feature type="transmembrane region" description="Helical" evidence="8">
    <location>
        <begin position="179"/>
        <end position="204"/>
    </location>
</feature>
<sequence>MQKGFKKIIKHFVPAWFAVTMGTGITGINIYSLPYQFKGARTIGHIFLFFNISLFIILLFCLTLKFILYPGSFHKSLSHSAQCMFFGTIPAGLATILNSLVMMFPHRAGFHFAAMVLWWIDVFLMLLCVFVVVTYMSVIHKYNFENVLATWLLPIIPAVVAAGSGAVVAGSQTGLTAKIIIIISYMIWGIGIPLSFCILAIYFSRIVLYGLPKPDIIISTMLPLGPMGQGCFGIVSLGSASYQLTSSSSTQSLRLFGETAYGGGIVVGLILWGFGFFWLVMSIISMVYTFIVTKQTRFNLGWWGLIFPLGVFISGTESLAHALDSNFFRIVGTALTLVLFVLWVMNSLLTVINSVNLSLFFDPSVNDA</sequence>
<keyword evidence="4" id="KW-1003">Cell membrane</keyword>
<feature type="transmembrane region" description="Helical" evidence="8">
    <location>
        <begin position="148"/>
        <end position="167"/>
    </location>
</feature>
<keyword evidence="6 8" id="KW-1133">Transmembrane helix</keyword>
<dbReference type="GO" id="GO:0005886">
    <property type="term" value="C:plasma membrane"/>
    <property type="evidence" value="ECO:0007669"/>
    <property type="project" value="UniProtKB-SubCell"/>
</dbReference>
<dbReference type="PANTHER" id="PTHR31686:SF1">
    <property type="entry name" value="SULFITE EFFLUX PUMP SSU1"/>
    <property type="match status" value="1"/>
</dbReference>
<dbReference type="EMBL" id="MBFS01000128">
    <property type="protein sequence ID" value="PVV04401.1"/>
    <property type="molecule type" value="Genomic_DNA"/>
</dbReference>
<proteinExistence type="inferred from homology"/>
<evidence type="ECO:0000313" key="10">
    <source>
        <dbReference type="Proteomes" id="UP000245609"/>
    </source>
</evidence>
<keyword evidence="5 8" id="KW-0812">Transmembrane</keyword>
<evidence type="ECO:0000256" key="3">
    <source>
        <dbReference type="ARBA" id="ARBA00022448"/>
    </source>
</evidence>
<dbReference type="AlphaFoldDB" id="A0A2T9ZII9"/>
<accession>A0A2T9ZII9</accession>
<evidence type="ECO:0000256" key="8">
    <source>
        <dbReference type="SAM" id="Phobius"/>
    </source>
</evidence>
<feature type="transmembrane region" description="Helical" evidence="8">
    <location>
        <begin position="216"/>
        <end position="240"/>
    </location>
</feature>